<evidence type="ECO:0000256" key="4">
    <source>
        <dbReference type="ARBA" id="ARBA00022728"/>
    </source>
</evidence>
<protein>
    <recommendedName>
        <fullName evidence="10">Pre-mRNA-splicing factor 38</fullName>
    </recommendedName>
</protein>
<reference evidence="8 9" key="1">
    <citation type="submission" date="2009-11" db="EMBL/GenBank/DDBJ databases">
        <title>Annotation of Allomyces macrogynus ATCC 38327.</title>
        <authorList>
            <consortium name="The Broad Institute Genome Sequencing Platform"/>
            <person name="Russ C."/>
            <person name="Cuomo C."/>
            <person name="Burger G."/>
            <person name="Gray M.W."/>
            <person name="Holland P.W.H."/>
            <person name="King N."/>
            <person name="Lang F.B.F."/>
            <person name="Roger A.J."/>
            <person name="Ruiz-Trillo I."/>
            <person name="Young S.K."/>
            <person name="Zeng Q."/>
            <person name="Gargeya S."/>
            <person name="Fitzgerald M."/>
            <person name="Haas B."/>
            <person name="Abouelleil A."/>
            <person name="Alvarado L."/>
            <person name="Arachchi H.M."/>
            <person name="Berlin A."/>
            <person name="Chapman S.B."/>
            <person name="Gearin G."/>
            <person name="Goldberg J."/>
            <person name="Griggs A."/>
            <person name="Gujja S."/>
            <person name="Hansen M."/>
            <person name="Heiman D."/>
            <person name="Howarth C."/>
            <person name="Larimer J."/>
            <person name="Lui A."/>
            <person name="MacDonald P.J.P."/>
            <person name="McCowen C."/>
            <person name="Montmayeur A."/>
            <person name="Murphy C."/>
            <person name="Neiman D."/>
            <person name="Pearson M."/>
            <person name="Priest M."/>
            <person name="Roberts A."/>
            <person name="Saif S."/>
            <person name="Shea T."/>
            <person name="Sisk P."/>
            <person name="Stolte C."/>
            <person name="Sykes S."/>
            <person name="Wortman J."/>
            <person name="Nusbaum C."/>
            <person name="Birren B."/>
        </authorList>
    </citation>
    <scope>NUCLEOTIDE SEQUENCE [LARGE SCALE GENOMIC DNA]</scope>
    <source>
        <strain evidence="8 9">ATCC 38327</strain>
    </source>
</reference>
<feature type="compositionally biased region" description="Acidic residues" evidence="7">
    <location>
        <begin position="516"/>
        <end position="533"/>
    </location>
</feature>
<keyword evidence="5" id="KW-0508">mRNA splicing</keyword>
<feature type="region of interest" description="Disordered" evidence="7">
    <location>
        <begin position="208"/>
        <end position="262"/>
    </location>
</feature>
<evidence type="ECO:0000256" key="2">
    <source>
        <dbReference type="ARBA" id="ARBA00006164"/>
    </source>
</evidence>
<dbReference type="STRING" id="578462.A0A0L0SI27"/>
<name>A0A0L0SI27_ALLM3</name>
<dbReference type="OrthoDB" id="5579282at2759"/>
<dbReference type="AlphaFoldDB" id="A0A0L0SI27"/>
<feature type="region of interest" description="Disordered" evidence="7">
    <location>
        <begin position="496"/>
        <end position="536"/>
    </location>
</feature>
<comment type="similarity">
    <text evidence="2">Belongs to the PRP38 family.</text>
</comment>
<keyword evidence="6" id="KW-0539">Nucleus</keyword>
<dbReference type="GO" id="GO:0046540">
    <property type="term" value="C:U4/U6 x U5 tri-snRNP complex"/>
    <property type="evidence" value="ECO:0007669"/>
    <property type="project" value="InterPro"/>
</dbReference>
<feature type="compositionally biased region" description="Low complexity" evidence="7">
    <location>
        <begin position="109"/>
        <end position="143"/>
    </location>
</feature>
<gene>
    <name evidence="8" type="ORF">AMAG_07357</name>
</gene>
<accession>A0A0L0SI27</accession>
<evidence type="ECO:0000313" key="9">
    <source>
        <dbReference type="Proteomes" id="UP000054350"/>
    </source>
</evidence>
<dbReference type="GO" id="GO:0000398">
    <property type="term" value="P:mRNA splicing, via spliceosome"/>
    <property type="evidence" value="ECO:0007669"/>
    <property type="project" value="InterPro"/>
</dbReference>
<keyword evidence="4" id="KW-0747">Spliceosome</keyword>
<organism evidence="8 9">
    <name type="scientific">Allomyces macrogynus (strain ATCC 38327)</name>
    <name type="common">Allomyces javanicus var. macrogynus</name>
    <dbReference type="NCBI Taxonomy" id="578462"/>
    <lineage>
        <taxon>Eukaryota</taxon>
        <taxon>Fungi</taxon>
        <taxon>Fungi incertae sedis</taxon>
        <taxon>Blastocladiomycota</taxon>
        <taxon>Blastocladiomycetes</taxon>
        <taxon>Blastocladiales</taxon>
        <taxon>Blastocladiaceae</taxon>
        <taxon>Allomyces</taxon>
    </lineage>
</organism>
<evidence type="ECO:0000256" key="1">
    <source>
        <dbReference type="ARBA" id="ARBA00004123"/>
    </source>
</evidence>
<evidence type="ECO:0008006" key="10">
    <source>
        <dbReference type="Google" id="ProtNLM"/>
    </source>
</evidence>
<keyword evidence="3" id="KW-0507">mRNA processing</keyword>
<keyword evidence="9" id="KW-1185">Reference proteome</keyword>
<dbReference type="Pfam" id="PF19252">
    <property type="entry name" value="HIND"/>
    <property type="match status" value="1"/>
</dbReference>
<dbReference type="VEuPathDB" id="FungiDB:AMAG_07357"/>
<evidence type="ECO:0000256" key="5">
    <source>
        <dbReference type="ARBA" id="ARBA00023187"/>
    </source>
</evidence>
<evidence type="ECO:0000256" key="3">
    <source>
        <dbReference type="ARBA" id="ARBA00022664"/>
    </source>
</evidence>
<dbReference type="InterPro" id="IPR005037">
    <property type="entry name" value="PRP38"/>
</dbReference>
<evidence type="ECO:0000256" key="7">
    <source>
        <dbReference type="SAM" id="MobiDB-lite"/>
    </source>
</evidence>
<feature type="compositionally biased region" description="Low complexity" evidence="7">
    <location>
        <begin position="242"/>
        <end position="259"/>
    </location>
</feature>
<dbReference type="GO" id="GO:0005681">
    <property type="term" value="C:spliceosomal complex"/>
    <property type="evidence" value="ECO:0007669"/>
    <property type="project" value="UniProtKB-KW"/>
</dbReference>
<dbReference type="InterPro" id="IPR045347">
    <property type="entry name" value="HIND"/>
</dbReference>
<reference evidence="9" key="2">
    <citation type="submission" date="2009-11" db="EMBL/GenBank/DDBJ databases">
        <title>The Genome Sequence of Allomyces macrogynus strain ATCC 38327.</title>
        <authorList>
            <consortium name="The Broad Institute Genome Sequencing Platform"/>
            <person name="Russ C."/>
            <person name="Cuomo C."/>
            <person name="Shea T."/>
            <person name="Young S.K."/>
            <person name="Zeng Q."/>
            <person name="Koehrsen M."/>
            <person name="Haas B."/>
            <person name="Borodovsky M."/>
            <person name="Guigo R."/>
            <person name="Alvarado L."/>
            <person name="Berlin A."/>
            <person name="Borenstein D."/>
            <person name="Chen Z."/>
            <person name="Engels R."/>
            <person name="Freedman E."/>
            <person name="Gellesch M."/>
            <person name="Goldberg J."/>
            <person name="Griggs A."/>
            <person name="Gujja S."/>
            <person name="Heiman D."/>
            <person name="Hepburn T."/>
            <person name="Howarth C."/>
            <person name="Jen D."/>
            <person name="Larson L."/>
            <person name="Lewis B."/>
            <person name="Mehta T."/>
            <person name="Park D."/>
            <person name="Pearson M."/>
            <person name="Roberts A."/>
            <person name="Saif S."/>
            <person name="Shenoy N."/>
            <person name="Sisk P."/>
            <person name="Stolte C."/>
            <person name="Sykes S."/>
            <person name="Walk T."/>
            <person name="White J."/>
            <person name="Yandava C."/>
            <person name="Burger G."/>
            <person name="Gray M.W."/>
            <person name="Holland P.W.H."/>
            <person name="King N."/>
            <person name="Lang F.B.F."/>
            <person name="Roger A.J."/>
            <person name="Ruiz-Trillo I."/>
            <person name="Lander E."/>
            <person name="Nusbaum C."/>
        </authorList>
    </citation>
    <scope>NUCLEOTIDE SEQUENCE [LARGE SCALE GENOMIC DNA]</scope>
    <source>
        <strain evidence="9">ATCC 38327</strain>
    </source>
</reference>
<evidence type="ECO:0000313" key="8">
    <source>
        <dbReference type="EMBL" id="KNE62109.1"/>
    </source>
</evidence>
<comment type="subcellular location">
    <subcellularLocation>
        <location evidence="1">Nucleus</location>
    </subcellularLocation>
</comment>
<sequence>MISPTGEPISVVMPSYASMSGPPSPTYQGMGAVPMWLQSSALAAPPNLAAPLPSGPYHAGQYGAYPPARDAGQRPRASSSPWFASDGSIPHPNHATTSADPARYHPHNTSASYSTGYAPSAASGSGFSASRTVGSTSSTVSLSHPNPSHIAPLVEQMRKRRTSQPPLPTVPKESKTTTQRYQWLVEYDAQVAAGNGYDAGTVPPGYSSAKAPWSNGDEAGSTGEPTDAQDRDLDPTAPTVNRSPSSKRSAAGGASAAPRTELHLPTGKLTSYVPYTKRDYEFLCRADQVAKLPTSLGPPGDPETERRRHKVRHVQEYSDMDFEGGLQLKVEKIVRSRIYETLFWKEECFGLTAETIVDKAVELDHIGGQYGTQTPTKFLCLVLKLLQIDPSYDIVLEYIRDPEFKYLRALGAFYLRLTANSLQCYEELEPLLVDYRKLRFRQPTGAYALTTMDQFVDGLLREERLCDIILPRIQKRHVLEDKGDLDPRFSALSERFEAEEEAPIPAEEAREVSDREDADDDEHEEGAVPDDDGQVVGDADIDAIMAEASEPARVPELPEVDVTAKVKISKKKIAKTLFKQSKSSQKNKPERSRSPPPPASGDGGFRESMSVEETNRMRIAMGLKPLRE</sequence>
<feature type="region of interest" description="Disordered" evidence="7">
    <location>
        <begin position="61"/>
        <end position="148"/>
    </location>
</feature>
<dbReference type="eggNOG" id="KOG2889">
    <property type="taxonomic scope" value="Eukaryota"/>
</dbReference>
<dbReference type="Proteomes" id="UP000054350">
    <property type="component" value="Unassembled WGS sequence"/>
</dbReference>
<evidence type="ECO:0000256" key="6">
    <source>
        <dbReference type="ARBA" id="ARBA00023242"/>
    </source>
</evidence>
<feature type="region of interest" description="Disordered" evidence="7">
    <location>
        <begin position="576"/>
        <end position="628"/>
    </location>
</feature>
<proteinExistence type="inferred from homology"/>
<feature type="region of interest" description="Disordered" evidence="7">
    <location>
        <begin position="158"/>
        <end position="177"/>
    </location>
</feature>
<dbReference type="Pfam" id="PF03371">
    <property type="entry name" value="PRP38"/>
    <property type="match status" value="1"/>
</dbReference>
<dbReference type="PANTHER" id="PTHR23142">
    <property type="entry name" value="PRE-MRNA-SPLICING FACTOR 38A-RELATED"/>
    <property type="match status" value="1"/>
</dbReference>
<dbReference type="EMBL" id="GG745339">
    <property type="protein sequence ID" value="KNE62109.1"/>
    <property type="molecule type" value="Genomic_DNA"/>
</dbReference>